<feature type="region of interest" description="Disordered" evidence="5">
    <location>
        <begin position="362"/>
        <end position="397"/>
    </location>
</feature>
<keyword evidence="2 6" id="KW-0812">Transmembrane</keyword>
<feature type="chain" id="PRO_5041647598" description="DOMON domain-containing protein" evidence="7">
    <location>
        <begin position="23"/>
        <end position="474"/>
    </location>
</feature>
<evidence type="ECO:0000256" key="2">
    <source>
        <dbReference type="ARBA" id="ARBA00022692"/>
    </source>
</evidence>
<dbReference type="GO" id="GO:0016020">
    <property type="term" value="C:membrane"/>
    <property type="evidence" value="ECO:0007669"/>
    <property type="project" value="UniProtKB-SubCell"/>
</dbReference>
<accession>A0AA85IYD3</accession>
<keyword evidence="6" id="KW-0472">Membrane</keyword>
<sequence length="474" mass="53927">MCQITALLYSILFLCFSFPSEHLTLEIPLNDDHYIHDENDDVIKESDRFKNDDNGIIMSEDNAHRKSDHYYYTQFVRLEQPMPIIFTKFNKINIPVESSQRIESLFPVKYYGVEYTAINVLTTGTIGIGASYRHAGSMRKIEAFHGEDKESEVHIISNEQYIAIKWPSLQLVESETEDVAQVVCIIHSDGNITIYFEKIPDASENYTLSLKITDGYDYATSNSSGLYIIKTSYSQIRIPEKMIKSKTLVEFIPNRKYATCYWCPKINICSHGFDIHRPSWIKNMCHIENTTNCQDLTALNSDHDLQKLTSPPNELNEASILPKNNVTESVTEMRETTATTPLTHQTTELTSQTYYTVTESMPETPEITTTTTTRTTPSSSFSTSEHTTRASQPHSVKSTVVDEVSGNANHSSSLLFIIIPAIIIALLIAILCIIWSCVVYGRKSKKRLRSTPTYIWMNLPSLQRPLGLHLSKRY</sequence>
<keyword evidence="3 7" id="KW-0732">Signal</keyword>
<evidence type="ECO:0000256" key="7">
    <source>
        <dbReference type="SAM" id="SignalP"/>
    </source>
</evidence>
<reference evidence="9" key="2">
    <citation type="submission" date="2023-11" db="UniProtKB">
        <authorList>
            <consortium name="WormBaseParasite"/>
        </authorList>
    </citation>
    <scope>IDENTIFICATION</scope>
</reference>
<evidence type="ECO:0000256" key="4">
    <source>
        <dbReference type="ARBA" id="ARBA00022989"/>
    </source>
</evidence>
<keyword evidence="8" id="KW-1185">Reference proteome</keyword>
<evidence type="ECO:0000313" key="9">
    <source>
        <dbReference type="WBParaSite" id="TREG1_131150.1"/>
    </source>
</evidence>
<dbReference type="PANTHER" id="PTHR13055">
    <property type="entry name" value="TUMOR ENDOTHELIAL MARKER 7 RELATED"/>
    <property type="match status" value="1"/>
</dbReference>
<evidence type="ECO:0000313" key="8">
    <source>
        <dbReference type="Proteomes" id="UP000050795"/>
    </source>
</evidence>
<feature type="compositionally biased region" description="Low complexity" evidence="5">
    <location>
        <begin position="362"/>
        <end position="385"/>
    </location>
</feature>
<evidence type="ECO:0008006" key="10">
    <source>
        <dbReference type="Google" id="ProtNLM"/>
    </source>
</evidence>
<reference evidence="8" key="1">
    <citation type="submission" date="2022-06" db="EMBL/GenBank/DDBJ databases">
        <authorList>
            <person name="Berger JAMES D."/>
            <person name="Berger JAMES D."/>
        </authorList>
    </citation>
    <scope>NUCLEOTIDE SEQUENCE [LARGE SCALE GENOMIC DNA]</scope>
</reference>
<feature type="transmembrane region" description="Helical" evidence="6">
    <location>
        <begin position="414"/>
        <end position="440"/>
    </location>
</feature>
<evidence type="ECO:0000256" key="6">
    <source>
        <dbReference type="SAM" id="Phobius"/>
    </source>
</evidence>
<comment type="subcellular location">
    <subcellularLocation>
        <location evidence="1">Membrane</location>
        <topology evidence="1">Single-pass type I membrane protein</topology>
    </subcellularLocation>
</comment>
<keyword evidence="4 6" id="KW-1133">Transmembrane helix</keyword>
<feature type="signal peptide" evidence="7">
    <location>
        <begin position="1"/>
        <end position="22"/>
    </location>
</feature>
<organism evidence="8 9">
    <name type="scientific">Trichobilharzia regenti</name>
    <name type="common">Nasal bird schistosome</name>
    <dbReference type="NCBI Taxonomy" id="157069"/>
    <lineage>
        <taxon>Eukaryota</taxon>
        <taxon>Metazoa</taxon>
        <taxon>Spiralia</taxon>
        <taxon>Lophotrochozoa</taxon>
        <taxon>Platyhelminthes</taxon>
        <taxon>Trematoda</taxon>
        <taxon>Digenea</taxon>
        <taxon>Strigeidida</taxon>
        <taxon>Schistosomatoidea</taxon>
        <taxon>Schistosomatidae</taxon>
        <taxon>Trichobilharzia</taxon>
    </lineage>
</organism>
<name>A0AA85IYD3_TRIRE</name>
<evidence type="ECO:0000256" key="1">
    <source>
        <dbReference type="ARBA" id="ARBA00004479"/>
    </source>
</evidence>
<proteinExistence type="predicted"/>
<dbReference type="Proteomes" id="UP000050795">
    <property type="component" value="Unassembled WGS sequence"/>
</dbReference>
<dbReference type="AlphaFoldDB" id="A0AA85IYD3"/>
<protein>
    <recommendedName>
        <fullName evidence="10">DOMON domain-containing protein</fullName>
    </recommendedName>
</protein>
<dbReference type="InterPro" id="IPR031152">
    <property type="entry name" value="PLXDC"/>
</dbReference>
<dbReference type="PANTHER" id="PTHR13055:SF12">
    <property type="entry name" value="LD40707P"/>
    <property type="match status" value="1"/>
</dbReference>
<dbReference type="WBParaSite" id="TREG1_131150.1">
    <property type="protein sequence ID" value="TREG1_131150.1"/>
    <property type="gene ID" value="TREG1_131150"/>
</dbReference>
<evidence type="ECO:0000256" key="3">
    <source>
        <dbReference type="ARBA" id="ARBA00022729"/>
    </source>
</evidence>
<evidence type="ECO:0000256" key="5">
    <source>
        <dbReference type="SAM" id="MobiDB-lite"/>
    </source>
</evidence>